<dbReference type="EMBL" id="BPLQ01007952">
    <property type="protein sequence ID" value="GIY33582.1"/>
    <property type="molecule type" value="Genomic_DNA"/>
</dbReference>
<dbReference type="AlphaFoldDB" id="A0AAV4SM06"/>
<sequence length="114" mass="13312">MLIIPIIITNVDIFVIPEVGRKFRGRVLRHFSHNHRKHLHICHTGGGKEVPRTSFADFFEDLFHIIISSIDAFVESTDKTRPRNFFSTSAFIIPEYERKLRGQVLWTLSRAFFA</sequence>
<comment type="caution">
    <text evidence="1">The sequence shown here is derived from an EMBL/GenBank/DDBJ whole genome shotgun (WGS) entry which is preliminary data.</text>
</comment>
<keyword evidence="2" id="KW-1185">Reference proteome</keyword>
<reference evidence="1 2" key="1">
    <citation type="submission" date="2021-06" db="EMBL/GenBank/DDBJ databases">
        <title>Caerostris darwini draft genome.</title>
        <authorList>
            <person name="Kono N."/>
            <person name="Arakawa K."/>
        </authorList>
    </citation>
    <scope>NUCLEOTIDE SEQUENCE [LARGE SCALE GENOMIC DNA]</scope>
</reference>
<dbReference type="Proteomes" id="UP001054837">
    <property type="component" value="Unassembled WGS sequence"/>
</dbReference>
<gene>
    <name evidence="1" type="ORF">CDAR_116211</name>
</gene>
<organism evidence="1 2">
    <name type="scientific">Caerostris darwini</name>
    <dbReference type="NCBI Taxonomy" id="1538125"/>
    <lineage>
        <taxon>Eukaryota</taxon>
        <taxon>Metazoa</taxon>
        <taxon>Ecdysozoa</taxon>
        <taxon>Arthropoda</taxon>
        <taxon>Chelicerata</taxon>
        <taxon>Arachnida</taxon>
        <taxon>Araneae</taxon>
        <taxon>Araneomorphae</taxon>
        <taxon>Entelegynae</taxon>
        <taxon>Araneoidea</taxon>
        <taxon>Araneidae</taxon>
        <taxon>Caerostris</taxon>
    </lineage>
</organism>
<evidence type="ECO:0000313" key="1">
    <source>
        <dbReference type="EMBL" id="GIY33582.1"/>
    </source>
</evidence>
<protein>
    <submittedName>
        <fullName evidence="1">Uncharacterized protein</fullName>
    </submittedName>
</protein>
<proteinExistence type="predicted"/>
<evidence type="ECO:0000313" key="2">
    <source>
        <dbReference type="Proteomes" id="UP001054837"/>
    </source>
</evidence>
<name>A0AAV4SM06_9ARAC</name>
<accession>A0AAV4SM06</accession>